<feature type="binding site" evidence="6">
    <location>
        <position position="79"/>
    </location>
    <ligand>
        <name>S-adenosyl-L-methionine</name>
        <dbReference type="ChEBI" id="CHEBI:59789"/>
    </ligand>
</feature>
<dbReference type="PIRSF" id="PIRSF000410">
    <property type="entry name" value="CheR"/>
    <property type="match status" value="1"/>
</dbReference>
<dbReference type="InterPro" id="IPR022642">
    <property type="entry name" value="CheR_C"/>
</dbReference>
<keyword evidence="3 5" id="KW-0808">Transferase</keyword>
<dbReference type="PANTHER" id="PTHR24422:SF26">
    <property type="entry name" value="CHEMOTAXIS PROTEIN METHYLTRANSFERASE"/>
    <property type="match status" value="1"/>
</dbReference>
<dbReference type="PRINTS" id="PR00996">
    <property type="entry name" value="CHERMTFRASE"/>
</dbReference>
<dbReference type="GO" id="GO:0008983">
    <property type="term" value="F:protein-glutamate O-methyltransferase activity"/>
    <property type="evidence" value="ECO:0007669"/>
    <property type="project" value="UniProtKB-EC"/>
</dbReference>
<dbReference type="SMART" id="SM00138">
    <property type="entry name" value="MeTrc"/>
    <property type="match status" value="1"/>
</dbReference>
<evidence type="ECO:0000256" key="3">
    <source>
        <dbReference type="ARBA" id="ARBA00022679"/>
    </source>
</evidence>
<sequence>MAISKLEFNQLNRVLDEHTGIRLNSSKSDIMASRLSSRLRATKCTTHNKYYQLITSPDGRKELDIFIDKMTTHETYFFREQAQFEFLYQYFRGKNSRQVHIKAWSAASSTGEEAYSIAMVLDDLFYGRNWSVTGTDISPTAVEMAKEACFAMSTSQKIPKKYRRAYCLKGVDHNEGTFTVNKAIKNHCTFYVDNLLRLKNVDYSFDIIFLRNVLIYFDEIKQKAIIDNIIHRLNHGGLLFLGHSESLRKKRPGLELIQPCIYKKVRL</sequence>
<evidence type="ECO:0000313" key="8">
    <source>
        <dbReference type="EMBL" id="KID57228.1"/>
    </source>
</evidence>
<comment type="caution">
    <text evidence="8">The sequence shown here is derived from an EMBL/GenBank/DDBJ whole genome shotgun (WGS) entry which is preliminary data.</text>
</comment>
<comment type="function">
    <text evidence="5">Methylation of the membrane-bound methyl-accepting chemotaxis proteins (MCP) to form gamma-glutamyl methyl ester residues in MCP.</text>
</comment>
<dbReference type="Gene3D" id="3.40.50.150">
    <property type="entry name" value="Vaccinia Virus protein VP39"/>
    <property type="match status" value="1"/>
</dbReference>
<dbReference type="InterPro" id="IPR026024">
    <property type="entry name" value="Chemotaxis_MeTrfase_CheR"/>
</dbReference>
<dbReference type="Proteomes" id="UP000031327">
    <property type="component" value="Unassembled WGS sequence"/>
</dbReference>
<dbReference type="SUPFAM" id="SSF47757">
    <property type="entry name" value="Chemotaxis receptor methyltransferase CheR, N-terminal domain"/>
    <property type="match status" value="1"/>
</dbReference>
<feature type="binding site" evidence="6">
    <location>
        <position position="75"/>
    </location>
    <ligand>
        <name>S-adenosyl-L-methionine</name>
        <dbReference type="ChEBI" id="CHEBI:59789"/>
    </ligand>
</feature>
<feature type="domain" description="CheR-type methyltransferase" evidence="7">
    <location>
        <begin position="1"/>
        <end position="267"/>
    </location>
</feature>
<evidence type="ECO:0000259" key="7">
    <source>
        <dbReference type="PROSITE" id="PS50123"/>
    </source>
</evidence>
<dbReference type="InterPro" id="IPR000780">
    <property type="entry name" value="CheR_MeTrfase"/>
</dbReference>
<dbReference type="PROSITE" id="PS50123">
    <property type="entry name" value="CHER"/>
    <property type="match status" value="1"/>
</dbReference>
<reference evidence="8 9" key="1">
    <citation type="submission" date="2014-12" db="EMBL/GenBank/DDBJ databases">
        <title>Draft Genome Sequence of Pseudoalteromonas luteoviolacea HI1.</title>
        <authorList>
            <person name="Asahina A.Y."/>
            <person name="Hadfield M.G."/>
        </authorList>
    </citation>
    <scope>NUCLEOTIDE SEQUENCE [LARGE SCALE GENOMIC DNA]</scope>
    <source>
        <strain evidence="8 9">HI1</strain>
    </source>
</reference>
<dbReference type="AlphaFoldDB" id="A0A0C1MRF3"/>
<organism evidence="8 9">
    <name type="scientific">Pseudoalteromonas luteoviolacea</name>
    <dbReference type="NCBI Taxonomy" id="43657"/>
    <lineage>
        <taxon>Bacteria</taxon>
        <taxon>Pseudomonadati</taxon>
        <taxon>Pseudomonadota</taxon>
        <taxon>Gammaproteobacteria</taxon>
        <taxon>Alteromonadales</taxon>
        <taxon>Pseudoalteromonadaceae</taxon>
        <taxon>Pseudoalteromonas</taxon>
    </lineage>
</organism>
<dbReference type="InterPro" id="IPR029063">
    <property type="entry name" value="SAM-dependent_MTases_sf"/>
</dbReference>
<dbReference type="RefSeq" id="WP_039609001.1">
    <property type="nucleotide sequence ID" value="NZ_JWIC01000005.1"/>
</dbReference>
<proteinExistence type="predicted"/>
<evidence type="ECO:0000256" key="4">
    <source>
        <dbReference type="ARBA" id="ARBA00022691"/>
    </source>
</evidence>
<dbReference type="Pfam" id="PF03705">
    <property type="entry name" value="CheR_N"/>
    <property type="match status" value="1"/>
</dbReference>
<dbReference type="GO" id="GO:0032259">
    <property type="term" value="P:methylation"/>
    <property type="evidence" value="ECO:0007669"/>
    <property type="project" value="UniProtKB-KW"/>
</dbReference>
<dbReference type="OrthoDB" id="9816309at2"/>
<accession>A0A0C1MRF3</accession>
<dbReference type="InterPro" id="IPR022641">
    <property type="entry name" value="CheR_N"/>
</dbReference>
<protein>
    <recommendedName>
        <fullName evidence="5">Chemotaxis protein methyltransferase</fullName>
        <ecNumber evidence="5">2.1.1.80</ecNumber>
    </recommendedName>
</protein>
<dbReference type="InterPro" id="IPR036804">
    <property type="entry name" value="CheR_N_sf"/>
</dbReference>
<feature type="binding site" evidence="6">
    <location>
        <position position="113"/>
    </location>
    <ligand>
        <name>S-adenosyl-L-methionine</name>
        <dbReference type="ChEBI" id="CHEBI:59789"/>
    </ligand>
</feature>
<evidence type="ECO:0000256" key="1">
    <source>
        <dbReference type="ARBA" id="ARBA00001541"/>
    </source>
</evidence>
<keyword evidence="4 5" id="KW-0949">S-adenosyl-L-methionine</keyword>
<evidence type="ECO:0000313" key="9">
    <source>
        <dbReference type="Proteomes" id="UP000031327"/>
    </source>
</evidence>
<evidence type="ECO:0000256" key="2">
    <source>
        <dbReference type="ARBA" id="ARBA00022603"/>
    </source>
</evidence>
<dbReference type="PANTHER" id="PTHR24422">
    <property type="entry name" value="CHEMOTAXIS PROTEIN METHYLTRANSFERASE"/>
    <property type="match status" value="1"/>
</dbReference>
<gene>
    <name evidence="8" type="ORF">JF50_08325</name>
</gene>
<dbReference type="Gene3D" id="1.10.155.10">
    <property type="entry name" value="Chemotaxis receptor methyltransferase CheR, N-terminal domain"/>
    <property type="match status" value="1"/>
</dbReference>
<evidence type="ECO:0000256" key="5">
    <source>
        <dbReference type="PIRNR" id="PIRNR000410"/>
    </source>
</evidence>
<feature type="binding site" evidence="6">
    <location>
        <begin position="211"/>
        <end position="212"/>
    </location>
    <ligand>
        <name>S-adenosyl-L-methionine</name>
        <dbReference type="ChEBI" id="CHEBI:59789"/>
    </ligand>
</feature>
<dbReference type="SUPFAM" id="SSF53335">
    <property type="entry name" value="S-adenosyl-L-methionine-dependent methyltransferases"/>
    <property type="match status" value="1"/>
</dbReference>
<evidence type="ECO:0000256" key="6">
    <source>
        <dbReference type="PIRSR" id="PIRSR000410-1"/>
    </source>
</evidence>
<dbReference type="InterPro" id="IPR050903">
    <property type="entry name" value="Bact_Chemotaxis_MeTrfase"/>
</dbReference>
<dbReference type="CDD" id="cd02440">
    <property type="entry name" value="AdoMet_MTases"/>
    <property type="match status" value="1"/>
</dbReference>
<dbReference type="Pfam" id="PF01739">
    <property type="entry name" value="CheR"/>
    <property type="match status" value="1"/>
</dbReference>
<dbReference type="EC" id="2.1.1.80" evidence="5"/>
<comment type="catalytic activity">
    <reaction evidence="1 5">
        <text>L-glutamyl-[protein] + S-adenosyl-L-methionine = [protein]-L-glutamate 5-O-methyl ester + S-adenosyl-L-homocysteine</text>
        <dbReference type="Rhea" id="RHEA:24452"/>
        <dbReference type="Rhea" id="RHEA-COMP:10208"/>
        <dbReference type="Rhea" id="RHEA-COMP:10311"/>
        <dbReference type="ChEBI" id="CHEBI:29973"/>
        <dbReference type="ChEBI" id="CHEBI:57856"/>
        <dbReference type="ChEBI" id="CHEBI:59789"/>
        <dbReference type="ChEBI" id="CHEBI:82795"/>
        <dbReference type="EC" id="2.1.1.80"/>
    </reaction>
</comment>
<name>A0A0C1MRF3_9GAMM</name>
<feature type="binding site" evidence="6">
    <location>
        <position position="136"/>
    </location>
    <ligand>
        <name>S-adenosyl-L-methionine</name>
        <dbReference type="ChEBI" id="CHEBI:59789"/>
    </ligand>
</feature>
<keyword evidence="2 5" id="KW-0489">Methyltransferase</keyword>
<feature type="binding site" evidence="6">
    <location>
        <begin position="194"/>
        <end position="195"/>
    </location>
    <ligand>
        <name>S-adenosyl-L-methionine</name>
        <dbReference type="ChEBI" id="CHEBI:59789"/>
    </ligand>
</feature>
<dbReference type="EMBL" id="JWIC01000005">
    <property type="protein sequence ID" value="KID57228.1"/>
    <property type="molecule type" value="Genomic_DNA"/>
</dbReference>